<proteinExistence type="predicted"/>
<dbReference type="InParanoid" id="A0A665X9N8"/>
<organism evidence="3 4">
    <name type="scientific">Echeneis naucrates</name>
    <name type="common">Live sharksucker</name>
    <dbReference type="NCBI Taxonomy" id="173247"/>
    <lineage>
        <taxon>Eukaryota</taxon>
        <taxon>Metazoa</taxon>
        <taxon>Chordata</taxon>
        <taxon>Craniata</taxon>
        <taxon>Vertebrata</taxon>
        <taxon>Euteleostomi</taxon>
        <taxon>Actinopterygii</taxon>
        <taxon>Neopterygii</taxon>
        <taxon>Teleostei</taxon>
        <taxon>Neoteleostei</taxon>
        <taxon>Acanthomorphata</taxon>
        <taxon>Carangaria</taxon>
        <taxon>Carangiformes</taxon>
        <taxon>Echeneidae</taxon>
        <taxon>Echeneis</taxon>
    </lineage>
</organism>
<dbReference type="OMA" id="HKEQNQE"/>
<dbReference type="OrthoDB" id="248495at2759"/>
<dbReference type="GO" id="GO:0051754">
    <property type="term" value="P:meiotic sister chromatid cohesion, centromeric"/>
    <property type="evidence" value="ECO:0007669"/>
    <property type="project" value="TreeGrafter"/>
</dbReference>
<feature type="compositionally biased region" description="Basic and acidic residues" evidence="2">
    <location>
        <begin position="264"/>
        <end position="273"/>
    </location>
</feature>
<name>A0A665X9N8_ECHNA</name>
<evidence type="ECO:0000313" key="4">
    <source>
        <dbReference type="Proteomes" id="UP000472264"/>
    </source>
</evidence>
<dbReference type="AlphaFoldDB" id="A0A665X9N8"/>
<sequence length="578" mass="63876">MQNRTEAETPPTFSGAAMAEGQAMQVGYDPTLTQSARQSKTHFSAGVGLQEEGGAFEYNVYCKELLMRGGEEYTFEELRAQRYFQQRQKEMDERLRHLKEVKEQLSQELEDKKRLLLLRTSQVVNEALPSQTRDSGLPSVAASSFQIYDETQSAATQPSGNSELPDDMLLSSDERRLCLRISSPPPPGESVIPVDDSAAQHSQMVVQSQTQELASAGHSKTTEDLQTRPPSVPQNLVSRTTKNLSPIQETSVEASSLTSLGEDQDQHQGEVEHVQSPGGAVDPCDPDVRQQLLNCHNVASCQCFHFESQPLPQMCSCLQLGDRVYHIYSRVLDGGAFSVYNGVFEDKCALIKVDSSCVPWDLHQFNRLKKVWSSAANPLPLISCFLFLDGCITIYTSPSDQMFTDLSACVPSDNTVGLVAVGLLQLAMQLHSCGLVHAALQPSALTCYHRAFITPDLVFPMDWSSSVDLELQQDVTSAQQLCSAQTYIELGLLEPTAPPQLLDLVGVAETVHVLLTNSKMVLVKDAAGWMPKQFSGDEPCDMFSRMWRRFFRALLNANSGSSLSILLELKEQLSTLYH</sequence>
<dbReference type="Proteomes" id="UP000472264">
    <property type="component" value="Chromosome 24"/>
</dbReference>
<feature type="compositionally biased region" description="Polar residues" evidence="2">
    <location>
        <begin position="199"/>
        <end position="213"/>
    </location>
</feature>
<dbReference type="GO" id="GO:0007094">
    <property type="term" value="P:mitotic spindle assembly checkpoint signaling"/>
    <property type="evidence" value="ECO:0007669"/>
    <property type="project" value="InterPro"/>
</dbReference>
<dbReference type="GO" id="GO:0004672">
    <property type="term" value="F:protein kinase activity"/>
    <property type="evidence" value="ECO:0007669"/>
    <property type="project" value="TreeGrafter"/>
</dbReference>
<accession>A0A665X9N8</accession>
<keyword evidence="1" id="KW-0175">Coiled coil</keyword>
<evidence type="ECO:0000256" key="2">
    <source>
        <dbReference type="SAM" id="MobiDB-lite"/>
    </source>
</evidence>
<dbReference type="GO" id="GO:0005634">
    <property type="term" value="C:nucleus"/>
    <property type="evidence" value="ECO:0007669"/>
    <property type="project" value="TreeGrafter"/>
</dbReference>
<reference evidence="3" key="3">
    <citation type="submission" date="2025-09" db="UniProtKB">
        <authorList>
            <consortium name="Ensembl"/>
        </authorList>
    </citation>
    <scope>IDENTIFICATION</scope>
</reference>
<dbReference type="FunCoup" id="A0A665X9N8">
    <property type="interactions" value="80"/>
</dbReference>
<dbReference type="Gene3D" id="1.10.510.10">
    <property type="entry name" value="Transferase(Phosphotransferase) domain 1"/>
    <property type="match status" value="1"/>
</dbReference>
<gene>
    <name evidence="3" type="primary">bub1ba</name>
</gene>
<feature type="coiled-coil region" evidence="1">
    <location>
        <begin position="88"/>
        <end position="118"/>
    </location>
</feature>
<keyword evidence="4" id="KW-1185">Reference proteome</keyword>
<evidence type="ECO:0000256" key="1">
    <source>
        <dbReference type="SAM" id="Coils"/>
    </source>
</evidence>
<reference evidence="3" key="1">
    <citation type="submission" date="2021-04" db="EMBL/GenBank/DDBJ databases">
        <authorList>
            <consortium name="Wellcome Sanger Institute Data Sharing"/>
        </authorList>
    </citation>
    <scope>NUCLEOTIDE SEQUENCE [LARGE SCALE GENOMIC DNA]</scope>
</reference>
<dbReference type="InterPro" id="IPR015661">
    <property type="entry name" value="Bub1/Mad3"/>
</dbReference>
<protein>
    <submittedName>
        <fullName evidence="3">Mitotic checkpoint serine/threonine-protein kinase BUB1 beta-like</fullName>
    </submittedName>
</protein>
<reference evidence="3" key="2">
    <citation type="submission" date="2025-08" db="UniProtKB">
        <authorList>
            <consortium name="Ensembl"/>
        </authorList>
    </citation>
    <scope>IDENTIFICATION</scope>
</reference>
<evidence type="ECO:0000313" key="3">
    <source>
        <dbReference type="Ensembl" id="ENSENLP00000052699.1"/>
    </source>
</evidence>
<feature type="region of interest" description="Disordered" evidence="2">
    <location>
        <begin position="199"/>
        <end position="283"/>
    </location>
</feature>
<feature type="compositionally biased region" description="Polar residues" evidence="2">
    <location>
        <begin position="233"/>
        <end position="261"/>
    </location>
</feature>
<dbReference type="PANTHER" id="PTHR14030">
    <property type="entry name" value="MITOTIC CHECKPOINT SERINE/THREONINE-PROTEIN KINASE BUB1"/>
    <property type="match status" value="1"/>
</dbReference>
<dbReference type="PANTHER" id="PTHR14030:SF25">
    <property type="entry name" value="MITOTIC CHECKPOINT SERINE_THREONINE-PROTEIN KINASE BUB1 BETA"/>
    <property type="match status" value="1"/>
</dbReference>
<dbReference type="Ensembl" id="ENSENLT00000053968.1">
    <property type="protein sequence ID" value="ENSENLP00000052699.1"/>
    <property type="gene ID" value="ENSENLG00000022023.1"/>
</dbReference>